<evidence type="ECO:0000256" key="5">
    <source>
        <dbReference type="ARBA" id="ARBA00023004"/>
    </source>
</evidence>
<dbReference type="InterPro" id="IPR011051">
    <property type="entry name" value="RmlC_Cupin_sf"/>
</dbReference>
<dbReference type="GO" id="GO:0016702">
    <property type="term" value="F:oxidoreductase activity, acting on single donors with incorporation of molecular oxygen, incorporation of two atoms of oxygen"/>
    <property type="evidence" value="ECO:0007669"/>
    <property type="project" value="InterPro"/>
</dbReference>
<evidence type="ECO:0000256" key="4">
    <source>
        <dbReference type="ARBA" id="ARBA00023002"/>
    </source>
</evidence>
<dbReference type="PANTHER" id="PTHR12918:SF1">
    <property type="entry name" value="CYSTEINE DIOXYGENASE TYPE 1"/>
    <property type="match status" value="1"/>
</dbReference>
<name>A0AB39HP92_9BACI</name>
<evidence type="ECO:0000256" key="1">
    <source>
        <dbReference type="ARBA" id="ARBA00006622"/>
    </source>
</evidence>
<dbReference type="Pfam" id="PF05995">
    <property type="entry name" value="CDO_I"/>
    <property type="match status" value="1"/>
</dbReference>
<keyword evidence="5 6" id="KW-0408">Iron</keyword>
<feature type="binding site" evidence="6">
    <location>
        <position position="87"/>
    </location>
    <ligand>
        <name>Fe cation</name>
        <dbReference type="ChEBI" id="CHEBI:24875"/>
        <note>catalytic</note>
    </ligand>
</feature>
<organism evidence="7">
    <name type="scientific">Ornithinibacillus sp. 4-3</name>
    <dbReference type="NCBI Taxonomy" id="3231488"/>
    <lineage>
        <taxon>Bacteria</taxon>
        <taxon>Bacillati</taxon>
        <taxon>Bacillota</taxon>
        <taxon>Bacilli</taxon>
        <taxon>Bacillales</taxon>
        <taxon>Bacillaceae</taxon>
        <taxon>Ornithinibacillus</taxon>
    </lineage>
</organism>
<keyword evidence="4" id="KW-0560">Oxidoreductase</keyword>
<evidence type="ECO:0000256" key="3">
    <source>
        <dbReference type="ARBA" id="ARBA00022964"/>
    </source>
</evidence>
<dbReference type="AlphaFoldDB" id="A0AB39HP92"/>
<feature type="binding site" evidence="6">
    <location>
        <position position="89"/>
    </location>
    <ligand>
        <name>Fe cation</name>
        <dbReference type="ChEBI" id="CHEBI:24875"/>
        <note>catalytic</note>
    </ligand>
</feature>
<evidence type="ECO:0000313" key="7">
    <source>
        <dbReference type="EMBL" id="XDK32452.1"/>
    </source>
</evidence>
<feature type="binding site" evidence="6">
    <location>
        <position position="145"/>
    </location>
    <ligand>
        <name>Fe cation</name>
        <dbReference type="ChEBI" id="CHEBI:24875"/>
        <note>catalytic</note>
    </ligand>
</feature>
<accession>A0AB39HP92</accession>
<proteinExistence type="inferred from homology"/>
<dbReference type="InterPro" id="IPR014710">
    <property type="entry name" value="RmlC-like_jellyroll"/>
</dbReference>
<reference evidence="7" key="1">
    <citation type="submission" date="2024-07" db="EMBL/GenBank/DDBJ databases">
        <title>Halotolerant mesophilic bacterium Ornithinibacillus sp. 4-3, sp. nov., isolated from soil.</title>
        <authorList>
            <person name="Sidarenka A.V."/>
            <person name="Guliayeva D.E."/>
            <person name="Leanovich S.I."/>
            <person name="Hileuskaya K.S."/>
            <person name="Akhremchuk A.E."/>
            <person name="Sikolenko M.A."/>
            <person name="Valentovich L.N."/>
        </authorList>
    </citation>
    <scope>NUCLEOTIDE SEQUENCE</scope>
    <source>
        <strain evidence="7">4-3</strain>
    </source>
</reference>
<dbReference type="SUPFAM" id="SSF51182">
    <property type="entry name" value="RmlC-like cupins"/>
    <property type="match status" value="1"/>
</dbReference>
<protein>
    <submittedName>
        <fullName evidence="7">Cysteine dioxygenase</fullName>
    </submittedName>
</protein>
<keyword evidence="3 7" id="KW-0223">Dioxygenase</keyword>
<evidence type="ECO:0000256" key="2">
    <source>
        <dbReference type="ARBA" id="ARBA00022723"/>
    </source>
</evidence>
<comment type="similarity">
    <text evidence="1">Belongs to the cysteine dioxygenase family.</text>
</comment>
<dbReference type="PANTHER" id="PTHR12918">
    <property type="entry name" value="CYSTEINE DIOXYGENASE"/>
    <property type="match status" value="1"/>
</dbReference>
<dbReference type="Gene3D" id="2.60.120.10">
    <property type="entry name" value="Jelly Rolls"/>
    <property type="match status" value="1"/>
</dbReference>
<sequence length="197" mass="22762">MDEKNYSLKDLVNDITQIVEETELDSERVERTERYVSKFIQSENPIPIEALQSDKNQYARHSLYRDPQDRFEILALIWEPGQRTGLHDHDGTWGVEGIVTGRMRIHNYLQMESYPEDNKVKLSYSGTMNLNALSTGELLPPADCHILQPEGNDTVVTIHVYGKQLRHFKVFKSTEEDNIYTVHDHPVGYTTESLITI</sequence>
<evidence type="ECO:0000256" key="6">
    <source>
        <dbReference type="PIRSR" id="PIRSR610300-51"/>
    </source>
</evidence>
<dbReference type="InterPro" id="IPR010300">
    <property type="entry name" value="CDO_1"/>
</dbReference>
<dbReference type="GO" id="GO:0008198">
    <property type="term" value="F:ferrous iron binding"/>
    <property type="evidence" value="ECO:0007669"/>
    <property type="project" value="TreeGrafter"/>
</dbReference>
<dbReference type="EMBL" id="CP162599">
    <property type="protein sequence ID" value="XDK32452.1"/>
    <property type="molecule type" value="Genomic_DNA"/>
</dbReference>
<gene>
    <name evidence="7" type="ORF">AB4Y30_15810</name>
</gene>
<keyword evidence="2 6" id="KW-0479">Metal-binding</keyword>
<dbReference type="CDD" id="cd10548">
    <property type="entry name" value="cupin_CDO"/>
    <property type="match status" value="1"/>
</dbReference>
<dbReference type="RefSeq" id="WP_368653141.1">
    <property type="nucleotide sequence ID" value="NZ_CP162599.1"/>
</dbReference>